<keyword evidence="1" id="KW-1133">Transmembrane helix</keyword>
<feature type="transmembrane region" description="Helical" evidence="1">
    <location>
        <begin position="12"/>
        <end position="31"/>
    </location>
</feature>
<gene>
    <name evidence="2" type="ORF">GA0070213_108146</name>
</gene>
<protein>
    <submittedName>
        <fullName evidence="2">Uncharacterized protein</fullName>
    </submittedName>
</protein>
<dbReference type="EMBL" id="FMDM01000008">
    <property type="protein sequence ID" value="SCG64808.1"/>
    <property type="molecule type" value="Genomic_DNA"/>
</dbReference>
<reference evidence="3" key="1">
    <citation type="submission" date="2016-06" db="EMBL/GenBank/DDBJ databases">
        <authorList>
            <person name="Varghese N."/>
            <person name="Submissions Spin"/>
        </authorList>
    </citation>
    <scope>NUCLEOTIDE SEQUENCE [LARGE SCALE GENOMIC DNA]</scope>
    <source>
        <strain evidence="3">DSM 45647</strain>
    </source>
</reference>
<evidence type="ECO:0000256" key="1">
    <source>
        <dbReference type="SAM" id="Phobius"/>
    </source>
</evidence>
<accession>A0A1C5J2G9</accession>
<feature type="transmembrane region" description="Helical" evidence="1">
    <location>
        <begin position="37"/>
        <end position="55"/>
    </location>
</feature>
<keyword evidence="1" id="KW-0812">Transmembrane</keyword>
<dbReference type="STRING" id="745366.GA0070213_108146"/>
<keyword evidence="3" id="KW-1185">Reference proteome</keyword>
<organism evidence="2 3">
    <name type="scientific">Micromonospora humi</name>
    <dbReference type="NCBI Taxonomy" id="745366"/>
    <lineage>
        <taxon>Bacteria</taxon>
        <taxon>Bacillati</taxon>
        <taxon>Actinomycetota</taxon>
        <taxon>Actinomycetes</taxon>
        <taxon>Micromonosporales</taxon>
        <taxon>Micromonosporaceae</taxon>
        <taxon>Micromonospora</taxon>
    </lineage>
</organism>
<evidence type="ECO:0000313" key="2">
    <source>
        <dbReference type="EMBL" id="SCG64808.1"/>
    </source>
</evidence>
<keyword evidence="1" id="KW-0472">Membrane</keyword>
<proteinExistence type="predicted"/>
<dbReference type="AlphaFoldDB" id="A0A1C5J2G9"/>
<dbReference type="Proteomes" id="UP000199360">
    <property type="component" value="Unassembled WGS sequence"/>
</dbReference>
<dbReference type="RefSeq" id="WP_139128690.1">
    <property type="nucleotide sequence ID" value="NZ_FMDM01000008.1"/>
</dbReference>
<dbReference type="OrthoDB" id="3405128at2"/>
<name>A0A1C5J2G9_9ACTN</name>
<evidence type="ECO:0000313" key="3">
    <source>
        <dbReference type="Proteomes" id="UP000199360"/>
    </source>
</evidence>
<sequence length="71" mass="7150">MVEQRGKSIGSYLLRVVGVVAVLCGLLMAAGSLINPNVVGVVLAFLLIGGGVFALKRSGGPRSRPVSGLAS</sequence>